<dbReference type="AlphaFoldDB" id="I3P653"/>
<dbReference type="Pfam" id="PF01609">
    <property type="entry name" value="DDE_Tnp_1"/>
    <property type="match status" value="1"/>
</dbReference>
<evidence type="ECO:0000313" key="7">
    <source>
        <dbReference type="Proteomes" id="UP000010411"/>
    </source>
</evidence>
<dbReference type="RefSeq" id="WP_009342208.1">
    <property type="nucleotide sequence ID" value="NZ_AEJC01000665.1"/>
</dbReference>
<dbReference type="Proteomes" id="UP000010411">
    <property type="component" value="Unassembled WGS sequence"/>
</dbReference>
<feature type="compositionally biased region" description="Polar residues" evidence="1">
    <location>
        <begin position="629"/>
        <end position="640"/>
    </location>
</feature>
<evidence type="ECO:0000259" key="3">
    <source>
        <dbReference type="Pfam" id="PF01609"/>
    </source>
</evidence>
<evidence type="ECO:0000256" key="2">
    <source>
        <dbReference type="SAM" id="Phobius"/>
    </source>
</evidence>
<accession>I3P653</accession>
<gene>
    <name evidence="6" type="ORF">STRIP9103_02603</name>
</gene>
<feature type="domain" description="Transposase IS4 N-terminal" evidence="4">
    <location>
        <begin position="25"/>
        <end position="117"/>
    </location>
</feature>
<dbReference type="InterPro" id="IPR024473">
    <property type="entry name" value="Transposases_IS4_N"/>
</dbReference>
<name>I3P653_9ACTN</name>
<protein>
    <submittedName>
        <fullName evidence="5">IS4 family transposase</fullName>
    </submittedName>
    <submittedName>
        <fullName evidence="6">Transposase, IS4 family</fullName>
    </submittedName>
</protein>
<proteinExistence type="predicted"/>
<feature type="region of interest" description="Disordered" evidence="1">
    <location>
        <begin position="612"/>
        <end position="640"/>
    </location>
</feature>
<dbReference type="GO" id="GO:0004803">
    <property type="term" value="F:transposase activity"/>
    <property type="evidence" value="ECO:0007669"/>
    <property type="project" value="InterPro"/>
</dbReference>
<reference evidence="5" key="1">
    <citation type="journal article" date="2012" name="Mol. Plant Microbe Interact.">
        <title>Evidence that thaxtomin C is a pathogenicity determinant of streptomyces ipomoeae, the causative agent of streptomyces soil rot disease of sweet potato.</title>
        <authorList>
            <person name="Guan D."/>
            <person name="Grau B.L."/>
            <person name="Clark C.A."/>
            <person name="Taylor C.M."/>
            <person name="Loria R."/>
            <person name="Pettis G.S."/>
        </authorList>
    </citation>
    <scope>NUCLEOTIDE SEQUENCE</scope>
    <source>
        <strain evidence="5">91-03</strain>
    </source>
</reference>
<dbReference type="EMBL" id="AEJC01000665">
    <property type="protein sequence ID" value="EKX60320.1"/>
    <property type="molecule type" value="Genomic_DNA"/>
</dbReference>
<evidence type="ECO:0000313" key="6">
    <source>
        <dbReference type="EMBL" id="EKX60320.1"/>
    </source>
</evidence>
<dbReference type="InterPro" id="IPR012337">
    <property type="entry name" value="RNaseH-like_sf"/>
</dbReference>
<organism evidence="5">
    <name type="scientific">Streptomyces ipomoeae 91-03</name>
    <dbReference type="NCBI Taxonomy" id="698759"/>
    <lineage>
        <taxon>Bacteria</taxon>
        <taxon>Bacillati</taxon>
        <taxon>Actinomycetota</taxon>
        <taxon>Actinomycetes</taxon>
        <taxon>Kitasatosporales</taxon>
        <taxon>Streptomycetaceae</taxon>
        <taxon>Streptomyces</taxon>
    </lineage>
</organism>
<keyword evidence="2" id="KW-0812">Transmembrane</keyword>
<reference evidence="6 7" key="2">
    <citation type="submission" date="2012-11" db="EMBL/GenBank/DDBJ databases">
        <authorList>
            <person name="Huguet-Tapia J.C."/>
            <person name="Durkin A.S."/>
            <person name="Pettis G.S."/>
            <person name="Badger J.H."/>
        </authorList>
    </citation>
    <scope>NUCLEOTIDE SEQUENCE [LARGE SCALE GENOMIC DNA]</scope>
    <source>
        <strain evidence="6 7">91-03</strain>
    </source>
</reference>
<dbReference type="EMBL" id="JF273471">
    <property type="protein sequence ID" value="AEL30543.1"/>
    <property type="molecule type" value="Genomic_DNA"/>
</dbReference>
<dbReference type="PANTHER" id="PTHR37529:SF1">
    <property type="entry name" value="TRANSPOSASE INSG FOR INSERTION SEQUENCE ELEMENT IS4-RELATED"/>
    <property type="match status" value="1"/>
</dbReference>
<keyword evidence="2" id="KW-0472">Membrane</keyword>
<sequence length="640" mass="69860">MLRSRSVSSVVVPAVPAAGEVFAPGHLGELTRYVPVELVDAVLEETGTVQQRLRCLPSRVGIYFVLALGLFPHLGYARVWDKLVAGLAGLRVPVPSEKALRDLRRRLGPAPLKALFEVVAGPLAQPRTPGVCYRRWRTVAFDGCNSLKVPDADRNRGWLGRAKLHLGWASYPTLRLMTLVETGSRGVLGACFGPKRHGENHYARRLLHLLGPDQLVLADRGFDDGRFLAQIAGTGAQFLVRLTSLWRLPTGDRLPDGSYLARIRGVQVRIIEADVTATGTDGTAARDGYRLVTTLLDPVADPAEILVRLYHERWEIESAYYALRHTLMRGRVLRSADPAGVQQEMWALLTLYQLLRTAMVDAVETALGTNPDRASFTVALEAARDQLVAAGVPEDAGDQVVGRIGRAVLANLLPARRARFSARRVKCPLSRYTYPRPEETRPARSTAIDSITVSIHAVQPATPAFVSRRHPFPTVTPPSTSRPPSLIDQAHAVLRAHPGRRWGATELATATGAQNVSSFCVLLARWARQGQITKVSQGVYMLLEGPDAPPPAPPTPPPVDPTLSRLDGTLTILQSAPEHAWRPDEIAPALGITNVHSLNVQMAAWARKGLIDRPRKGACRHRTKPEPPDTSTHLTSTDNA</sequence>
<feature type="transmembrane region" description="Helical" evidence="2">
    <location>
        <begin position="60"/>
        <end position="80"/>
    </location>
</feature>
<dbReference type="PATRIC" id="fig|698759.3.peg.9006"/>
<dbReference type="InterPro" id="IPR047952">
    <property type="entry name" value="Transpos_IS4"/>
</dbReference>
<keyword evidence="7" id="KW-1185">Reference proteome</keyword>
<dbReference type="InterPro" id="IPR002559">
    <property type="entry name" value="Transposase_11"/>
</dbReference>
<dbReference type="GO" id="GO:0003677">
    <property type="term" value="F:DNA binding"/>
    <property type="evidence" value="ECO:0007669"/>
    <property type="project" value="InterPro"/>
</dbReference>
<evidence type="ECO:0000259" key="4">
    <source>
        <dbReference type="Pfam" id="PF13006"/>
    </source>
</evidence>
<keyword evidence="2" id="KW-1133">Transmembrane helix</keyword>
<evidence type="ECO:0000313" key="5">
    <source>
        <dbReference type="EMBL" id="AEL30543.1"/>
    </source>
</evidence>
<dbReference type="SUPFAM" id="SSF53098">
    <property type="entry name" value="Ribonuclease H-like"/>
    <property type="match status" value="1"/>
</dbReference>
<feature type="domain" description="Transposase IS4-like" evidence="3">
    <location>
        <begin position="170"/>
        <end position="353"/>
    </location>
</feature>
<dbReference type="PANTHER" id="PTHR37529">
    <property type="entry name" value="TRANSPOSASE INSG FOR INSERTION SEQUENCE ELEMENT IS4-RELATED"/>
    <property type="match status" value="1"/>
</dbReference>
<evidence type="ECO:0000256" key="1">
    <source>
        <dbReference type="SAM" id="MobiDB-lite"/>
    </source>
</evidence>
<dbReference type="NCBIfam" id="NF033592">
    <property type="entry name" value="transpos_IS4_1"/>
    <property type="match status" value="1"/>
</dbReference>
<dbReference type="Pfam" id="PF13006">
    <property type="entry name" value="Nterm_IS4"/>
    <property type="match status" value="1"/>
</dbReference>
<dbReference type="GO" id="GO:0006313">
    <property type="term" value="P:DNA transposition"/>
    <property type="evidence" value="ECO:0007669"/>
    <property type="project" value="InterPro"/>
</dbReference>